<dbReference type="InterPro" id="IPR014001">
    <property type="entry name" value="Helicase_ATP-bd"/>
</dbReference>
<dbReference type="GO" id="GO:0005524">
    <property type="term" value="F:ATP binding"/>
    <property type="evidence" value="ECO:0007669"/>
    <property type="project" value="UniProtKB-KW"/>
</dbReference>
<dbReference type="PANTHER" id="PTHR47959">
    <property type="entry name" value="ATP-DEPENDENT RNA HELICASE RHLE-RELATED"/>
    <property type="match status" value="1"/>
</dbReference>
<evidence type="ECO:0000259" key="12">
    <source>
        <dbReference type="PROSITE" id="PS51192"/>
    </source>
</evidence>
<evidence type="ECO:0000256" key="5">
    <source>
        <dbReference type="ARBA" id="ARBA00022801"/>
    </source>
</evidence>
<keyword evidence="7" id="KW-0067">ATP-binding</keyword>
<keyword evidence="4" id="KW-0547">Nucleotide-binding</keyword>
<dbReference type="Gene3D" id="3.40.50.300">
    <property type="entry name" value="P-loop containing nucleotide triphosphate hydrolases"/>
    <property type="match status" value="2"/>
</dbReference>
<dbReference type="PhylomeDB" id="A7SAN9"/>
<evidence type="ECO:0000313" key="15">
    <source>
        <dbReference type="Proteomes" id="UP000001593"/>
    </source>
</evidence>
<comment type="subcellular location">
    <subcellularLocation>
        <location evidence="1">Nucleus</location>
        <location evidence="1">Nucleolus</location>
    </subcellularLocation>
</comment>
<dbReference type="InterPro" id="IPR000629">
    <property type="entry name" value="RNA-helicase_DEAD-box_CS"/>
</dbReference>
<dbReference type="CDD" id="cd17947">
    <property type="entry name" value="DEADc_DDX27"/>
    <property type="match status" value="1"/>
</dbReference>
<dbReference type="InterPro" id="IPR050079">
    <property type="entry name" value="DEAD_box_RNA_helicase"/>
</dbReference>
<comment type="catalytic activity">
    <reaction evidence="10">
        <text>ATP + H2O = ADP + phosphate + H(+)</text>
        <dbReference type="Rhea" id="RHEA:13065"/>
        <dbReference type="ChEBI" id="CHEBI:15377"/>
        <dbReference type="ChEBI" id="CHEBI:15378"/>
        <dbReference type="ChEBI" id="CHEBI:30616"/>
        <dbReference type="ChEBI" id="CHEBI:43474"/>
        <dbReference type="ChEBI" id="CHEBI:456216"/>
        <dbReference type="EC" id="3.6.4.13"/>
    </reaction>
</comment>
<keyword evidence="3" id="KW-0690">Ribosome biogenesis</keyword>
<keyword evidence="6" id="KW-0347">Helicase</keyword>
<dbReference type="GO" id="GO:0003724">
    <property type="term" value="F:RNA helicase activity"/>
    <property type="evidence" value="ECO:0007669"/>
    <property type="project" value="UniProtKB-EC"/>
</dbReference>
<dbReference type="OMA" id="IFANTKM"/>
<evidence type="ECO:0000256" key="9">
    <source>
        <dbReference type="ARBA" id="ARBA00043999"/>
    </source>
</evidence>
<dbReference type="STRING" id="45351.A7SAN9"/>
<protein>
    <recommendedName>
        <fullName evidence="2">RNA helicase</fullName>
        <ecNumber evidence="2">3.6.4.13</ecNumber>
    </recommendedName>
</protein>
<evidence type="ECO:0000256" key="6">
    <source>
        <dbReference type="ARBA" id="ARBA00022806"/>
    </source>
</evidence>
<sequence length="298" mass="33266">MNLSRPLLKAVNELGFLHPTPIQASTIPVALMGKDVCACAATGTGKTAAFMLPILERLLYRPTQSPAIRVLVITPTRELAIQIHSVTNNLSKYTNIQVCLAAGGLDLKSQEAALRKNPDIVIATPGRLVDHLHNTMSFGLQSIEILVLDEADRMLDEHFRDQMNEIIKLSPRGRQTMLFSATMTDEVEELVTLSLNQPVRLFVDSNTDVAYNLRQEFIRIRPNREEDRLAIVAALCSRTFSDHCLVFLQTKWMAHKLRIVLGLMGLNADELHGNLTQLQRLEALQKFKNGEVDILGGH</sequence>
<evidence type="ECO:0000256" key="7">
    <source>
        <dbReference type="ARBA" id="ARBA00022840"/>
    </source>
</evidence>
<dbReference type="InterPro" id="IPR027417">
    <property type="entry name" value="P-loop_NTPase"/>
</dbReference>
<evidence type="ECO:0000256" key="2">
    <source>
        <dbReference type="ARBA" id="ARBA00012552"/>
    </source>
</evidence>
<dbReference type="InterPro" id="IPR011545">
    <property type="entry name" value="DEAD/DEAH_box_helicase_dom"/>
</dbReference>
<evidence type="ECO:0000256" key="3">
    <source>
        <dbReference type="ARBA" id="ARBA00022517"/>
    </source>
</evidence>
<comment type="similarity">
    <text evidence="9">Belongs to the DEAD box helicase family. DDX27/DRS1 subfamily.</text>
</comment>
<dbReference type="PANTHER" id="PTHR47959:SF1">
    <property type="entry name" value="ATP-DEPENDENT RNA HELICASE DBPA"/>
    <property type="match status" value="1"/>
</dbReference>
<evidence type="ECO:0000256" key="1">
    <source>
        <dbReference type="ARBA" id="ARBA00004604"/>
    </source>
</evidence>
<dbReference type="GO" id="GO:0005730">
    <property type="term" value="C:nucleolus"/>
    <property type="evidence" value="ECO:0000318"/>
    <property type="project" value="GO_Central"/>
</dbReference>
<dbReference type="Pfam" id="PF00270">
    <property type="entry name" value="DEAD"/>
    <property type="match status" value="1"/>
</dbReference>
<evidence type="ECO:0000256" key="8">
    <source>
        <dbReference type="ARBA" id="ARBA00023242"/>
    </source>
</evidence>
<accession>A7SAN9</accession>
<dbReference type="GO" id="GO:0006364">
    <property type="term" value="P:rRNA processing"/>
    <property type="evidence" value="ECO:0007669"/>
    <property type="project" value="UniProtKB-ARBA"/>
</dbReference>
<evidence type="ECO:0000313" key="14">
    <source>
        <dbReference type="EMBL" id="EDO39252.1"/>
    </source>
</evidence>
<dbReference type="GO" id="GO:0003676">
    <property type="term" value="F:nucleic acid binding"/>
    <property type="evidence" value="ECO:0007669"/>
    <property type="project" value="InterPro"/>
</dbReference>
<evidence type="ECO:0000256" key="4">
    <source>
        <dbReference type="ARBA" id="ARBA00022741"/>
    </source>
</evidence>
<dbReference type="EMBL" id="DS469610">
    <property type="protein sequence ID" value="EDO39252.1"/>
    <property type="molecule type" value="Genomic_DNA"/>
</dbReference>
<dbReference type="SMART" id="SM00487">
    <property type="entry name" value="DEXDc"/>
    <property type="match status" value="1"/>
</dbReference>
<evidence type="ECO:0000256" key="10">
    <source>
        <dbReference type="ARBA" id="ARBA00047984"/>
    </source>
</evidence>
<dbReference type="PROSITE" id="PS51192">
    <property type="entry name" value="HELICASE_ATP_BIND_1"/>
    <property type="match status" value="1"/>
</dbReference>
<keyword evidence="8" id="KW-0539">Nucleus</keyword>
<dbReference type="InterPro" id="IPR001650">
    <property type="entry name" value="Helicase_C-like"/>
</dbReference>
<dbReference type="InParanoid" id="A7SAN9"/>
<dbReference type="PROSITE" id="PS51195">
    <property type="entry name" value="Q_MOTIF"/>
    <property type="match status" value="1"/>
</dbReference>
<dbReference type="eggNOG" id="KOG0338">
    <property type="taxonomic scope" value="Eukaryota"/>
</dbReference>
<feature type="domain" description="Helicase ATP-binding" evidence="12">
    <location>
        <begin position="27"/>
        <end position="201"/>
    </location>
</feature>
<keyword evidence="15" id="KW-1185">Reference proteome</keyword>
<gene>
    <name evidence="14" type="ORF">NEMVEDRAFT_v1g168440</name>
</gene>
<organism evidence="14 15">
    <name type="scientific">Nematostella vectensis</name>
    <name type="common">Starlet sea anemone</name>
    <dbReference type="NCBI Taxonomy" id="45351"/>
    <lineage>
        <taxon>Eukaryota</taxon>
        <taxon>Metazoa</taxon>
        <taxon>Cnidaria</taxon>
        <taxon>Anthozoa</taxon>
        <taxon>Hexacorallia</taxon>
        <taxon>Actiniaria</taxon>
        <taxon>Edwardsiidae</taxon>
        <taxon>Nematostella</taxon>
    </lineage>
</organism>
<reference evidence="14 15" key="1">
    <citation type="journal article" date="2007" name="Science">
        <title>Sea anemone genome reveals ancestral eumetazoan gene repertoire and genomic organization.</title>
        <authorList>
            <person name="Putnam N.H."/>
            <person name="Srivastava M."/>
            <person name="Hellsten U."/>
            <person name="Dirks B."/>
            <person name="Chapman J."/>
            <person name="Salamov A."/>
            <person name="Terry A."/>
            <person name="Shapiro H."/>
            <person name="Lindquist E."/>
            <person name="Kapitonov V.V."/>
            <person name="Jurka J."/>
            <person name="Genikhovich G."/>
            <person name="Grigoriev I.V."/>
            <person name="Lucas S.M."/>
            <person name="Steele R.E."/>
            <person name="Finnerty J.R."/>
            <person name="Technau U."/>
            <person name="Martindale M.Q."/>
            <person name="Rokhsar D.S."/>
        </authorList>
    </citation>
    <scope>NUCLEOTIDE SEQUENCE [LARGE SCALE GENOMIC DNA]</scope>
    <source>
        <strain evidence="15">CH2 X CH6</strain>
    </source>
</reference>
<feature type="short sequence motif" description="Q motif" evidence="11">
    <location>
        <begin position="1"/>
        <end position="24"/>
    </location>
</feature>
<evidence type="ECO:0000259" key="13">
    <source>
        <dbReference type="PROSITE" id="PS51195"/>
    </source>
</evidence>
<dbReference type="InterPro" id="IPR014014">
    <property type="entry name" value="RNA_helicase_DEAD_Q_motif"/>
</dbReference>
<dbReference type="HOGENOM" id="CLU_003041_1_3_1"/>
<dbReference type="FunFam" id="3.40.50.300:FF:000842">
    <property type="entry name" value="ATP-dependent RNA helicase DRS1"/>
    <property type="match status" value="1"/>
</dbReference>
<name>A7SAN9_NEMVE</name>
<proteinExistence type="inferred from homology"/>
<dbReference type="Pfam" id="PF00271">
    <property type="entry name" value="Helicase_C"/>
    <property type="match status" value="1"/>
</dbReference>
<evidence type="ECO:0000256" key="11">
    <source>
        <dbReference type="PROSITE-ProRule" id="PRU00552"/>
    </source>
</evidence>
<dbReference type="AlphaFoldDB" id="A7SAN9"/>
<dbReference type="SUPFAM" id="SSF52540">
    <property type="entry name" value="P-loop containing nucleoside triphosphate hydrolases"/>
    <property type="match status" value="2"/>
</dbReference>
<keyword evidence="5" id="KW-0378">Hydrolase</keyword>
<dbReference type="PROSITE" id="PS00039">
    <property type="entry name" value="DEAD_ATP_HELICASE"/>
    <property type="match status" value="1"/>
</dbReference>
<dbReference type="GO" id="GO:0016787">
    <property type="term" value="F:hydrolase activity"/>
    <property type="evidence" value="ECO:0007669"/>
    <property type="project" value="UniProtKB-KW"/>
</dbReference>
<dbReference type="Proteomes" id="UP000001593">
    <property type="component" value="Unassembled WGS sequence"/>
</dbReference>
<feature type="domain" description="DEAD-box RNA helicase Q" evidence="13">
    <location>
        <begin position="1"/>
        <end position="24"/>
    </location>
</feature>
<dbReference type="EC" id="3.6.4.13" evidence="2"/>